<dbReference type="InterPro" id="IPR024457">
    <property type="entry name" value="Putative_integrase_N"/>
</dbReference>
<dbReference type="Pfam" id="PF12835">
    <property type="entry name" value="Integrase_1"/>
    <property type="match status" value="1"/>
</dbReference>
<protein>
    <submittedName>
        <fullName evidence="6">DNA-binding protein</fullName>
    </submittedName>
</protein>
<organism evidence="6 7">
    <name type="scientific">Xenorhabdus eapokensis</name>
    <dbReference type="NCBI Taxonomy" id="1873482"/>
    <lineage>
        <taxon>Bacteria</taxon>
        <taxon>Pseudomonadati</taxon>
        <taxon>Pseudomonadota</taxon>
        <taxon>Gammaproteobacteria</taxon>
        <taxon>Enterobacterales</taxon>
        <taxon>Morganellaceae</taxon>
        <taxon>Xenorhabdus</taxon>
    </lineage>
</organism>
<evidence type="ECO:0000256" key="2">
    <source>
        <dbReference type="ARBA" id="ARBA00023125"/>
    </source>
</evidence>
<accession>A0A1Q5TH93</accession>
<dbReference type="SUPFAM" id="SSF56349">
    <property type="entry name" value="DNA breaking-rejoining enzymes"/>
    <property type="match status" value="1"/>
</dbReference>
<dbReference type="GO" id="GO:0006310">
    <property type="term" value="P:DNA recombination"/>
    <property type="evidence" value="ECO:0007669"/>
    <property type="project" value="UniProtKB-KW"/>
</dbReference>
<comment type="caution">
    <text evidence="6">The sequence shown here is derived from an EMBL/GenBank/DDBJ whole genome shotgun (WGS) entry which is preliminary data.</text>
</comment>
<keyword evidence="7" id="KW-1185">Reference proteome</keyword>
<dbReference type="AlphaFoldDB" id="A0A1Q5TH93"/>
<evidence type="ECO:0000313" key="7">
    <source>
        <dbReference type="Proteomes" id="UP000186268"/>
    </source>
</evidence>
<dbReference type="Gene3D" id="1.10.443.10">
    <property type="entry name" value="Intergrase catalytic core"/>
    <property type="match status" value="1"/>
</dbReference>
<keyword evidence="1" id="KW-0229">DNA integration</keyword>
<keyword evidence="2 4" id="KW-0238">DNA-binding</keyword>
<dbReference type="EMBL" id="MKGQ01000050">
    <property type="protein sequence ID" value="OKO99590.1"/>
    <property type="molecule type" value="Genomic_DNA"/>
</dbReference>
<dbReference type="InterPro" id="IPR011010">
    <property type="entry name" value="DNA_brk_join_enz"/>
</dbReference>
<sequence>MNNKKLFIILMLLEVFMDKKTSRSKVETFKKNFITCARKAGGSFATVADRTRIAKQFLNYLNSSGIKLRQLDSLKIKYIEGYVEKRKSENISNRTLQNEMSALRGILSQAGKHKLADPNNERLNNRSLGIAGASRMGTKEALFPDEFKQAFKEVERIDKGVAATLQLAYVLGLRTKEAVQACKSINTWKQSLNNGHHSVRVVFGTKGGRPRDTTILNSEQLKNAINYAESVMKERDGKLIDKPSIHQAIDRYRNIVRSAGLVGKKAPHSMRYYVAKELSEYYQKAGFNKKEVLAQVSMDLGHGDGRGRYINQVYYQNANGGDE</sequence>
<dbReference type="GO" id="GO:0003677">
    <property type="term" value="F:DNA binding"/>
    <property type="evidence" value="ECO:0007669"/>
    <property type="project" value="UniProtKB-UniRule"/>
</dbReference>
<evidence type="ECO:0000313" key="6">
    <source>
        <dbReference type="EMBL" id="OKO99590.1"/>
    </source>
</evidence>
<evidence type="ECO:0000256" key="3">
    <source>
        <dbReference type="ARBA" id="ARBA00023172"/>
    </source>
</evidence>
<evidence type="ECO:0000256" key="1">
    <source>
        <dbReference type="ARBA" id="ARBA00022908"/>
    </source>
</evidence>
<proteinExistence type="predicted"/>
<keyword evidence="3" id="KW-0233">DNA recombination</keyword>
<reference evidence="6 7" key="1">
    <citation type="submission" date="2016-09" db="EMBL/GenBank/DDBJ databases">
        <title>Xenorhabdus thuongxuanensis sp. nov. and Xenorhabdus eapokensis sp. nov., isolated from Steinernema species.</title>
        <authorList>
            <person name="Kaempfer P."/>
            <person name="Tobias N.J."/>
            <person name="Phan Ke L."/>
            <person name="Bode H.B."/>
            <person name="Glaeser S.P."/>
        </authorList>
    </citation>
    <scope>NUCLEOTIDE SEQUENCE [LARGE SCALE GENOMIC DNA]</scope>
    <source>
        <strain evidence="6 7">DL20</strain>
    </source>
</reference>
<feature type="domain" description="Core-binding (CB)" evidence="5">
    <location>
        <begin position="17"/>
        <end position="111"/>
    </location>
</feature>
<name>A0A1Q5TH93_9GAMM</name>
<dbReference type="InterPro" id="IPR013762">
    <property type="entry name" value="Integrase-like_cat_sf"/>
</dbReference>
<dbReference type="GO" id="GO:0015074">
    <property type="term" value="P:DNA integration"/>
    <property type="evidence" value="ECO:0007669"/>
    <property type="project" value="UniProtKB-KW"/>
</dbReference>
<evidence type="ECO:0000259" key="5">
    <source>
        <dbReference type="PROSITE" id="PS51900"/>
    </source>
</evidence>
<dbReference type="Pfam" id="PF12834">
    <property type="entry name" value="Phage_int_SAM_2"/>
    <property type="match status" value="1"/>
</dbReference>
<dbReference type="PROSITE" id="PS51900">
    <property type="entry name" value="CB"/>
    <property type="match status" value="1"/>
</dbReference>
<dbReference type="InterPro" id="IPR010998">
    <property type="entry name" value="Integrase_recombinase_N"/>
</dbReference>
<evidence type="ECO:0000256" key="4">
    <source>
        <dbReference type="PROSITE-ProRule" id="PRU01248"/>
    </source>
</evidence>
<dbReference type="InterPro" id="IPR024456">
    <property type="entry name" value="Integrase_catalytic_putative"/>
</dbReference>
<dbReference type="Gene3D" id="1.10.150.130">
    <property type="match status" value="1"/>
</dbReference>
<gene>
    <name evidence="6" type="ORF">Xedl_03614</name>
</gene>
<dbReference type="Proteomes" id="UP000186268">
    <property type="component" value="Unassembled WGS sequence"/>
</dbReference>
<dbReference type="InterPro" id="IPR044068">
    <property type="entry name" value="CB"/>
</dbReference>
<dbReference type="STRING" id="1873482.Xedl_03614"/>